<sequence length="389" mass="41931">MRIVIVGAGIAGLAVARGLSLIGHEVEIYEQAAELKPIGAGLSLSANALRALRTLGLYDAVLAEAQRIDRIDLLDQRGDVLQMTDLAALSQRYGHLSMVVLHRGGLHHALLSALPQSAIRLGMECVGARTHEAGAVLRFANGHTVEADLVLACDGVHSAIRKAVFPKARERFARYTCWRAISPGIPAGFDPTRLSESWGAAGKRIGLAAIPGERIYWFACCGARKIKDPDLAKIGLTELQGMFAEFHDPVPEVLASTSSDAVIWTDIEDLDPMPSFTHGRIVLLGDAAHAVTPDLGQGAGLSIEDAAVLASLLGRLPIDETLHEYDARRVGRAHRLASGSRLYAKVAQWQNPLVVPLRNRVVKSIPERFMDRQLDAVLDIDFEPVQAAA</sequence>
<evidence type="ECO:0000313" key="4">
    <source>
        <dbReference type="EMBL" id="API52028.1"/>
    </source>
</evidence>
<reference evidence="4 5" key="1">
    <citation type="submission" date="2016-11" db="EMBL/GenBank/DDBJ databases">
        <title>Rhizobium leguminosarum bv. viciae strain Vaf12 isolated from Vavilovia formosa root nodules from Russia, Dagestan.</title>
        <authorList>
            <person name="Kimeklis A."/>
        </authorList>
    </citation>
    <scope>NUCLEOTIDE SEQUENCE [LARGE SCALE GENOMIC DNA]</scope>
    <source>
        <strain evidence="4 5">Vaf-108</strain>
    </source>
</reference>
<dbReference type="PRINTS" id="PR00420">
    <property type="entry name" value="RNGMNOXGNASE"/>
</dbReference>
<dbReference type="InterPro" id="IPR036188">
    <property type="entry name" value="FAD/NAD-bd_sf"/>
</dbReference>
<gene>
    <name evidence="4" type="ORF">BMW22_10660</name>
</gene>
<dbReference type="AlphaFoldDB" id="A0A1L3Z8T9"/>
<dbReference type="PANTHER" id="PTHR13789:SF309">
    <property type="entry name" value="PUTATIVE (AFU_ORTHOLOGUE AFUA_6G14510)-RELATED"/>
    <property type="match status" value="1"/>
</dbReference>
<dbReference type="EMBL" id="CP018228">
    <property type="protein sequence ID" value="API52028.1"/>
    <property type="molecule type" value="Genomic_DNA"/>
</dbReference>
<proteinExistence type="predicted"/>
<keyword evidence="2" id="KW-0503">Monooxygenase</keyword>
<dbReference type="SUPFAM" id="SSF51905">
    <property type="entry name" value="FAD/NAD(P)-binding domain"/>
    <property type="match status" value="1"/>
</dbReference>
<evidence type="ECO:0000259" key="3">
    <source>
        <dbReference type="Pfam" id="PF01494"/>
    </source>
</evidence>
<dbReference type="PANTHER" id="PTHR13789">
    <property type="entry name" value="MONOOXYGENASE"/>
    <property type="match status" value="1"/>
</dbReference>
<evidence type="ECO:0000256" key="2">
    <source>
        <dbReference type="ARBA" id="ARBA00023033"/>
    </source>
</evidence>
<dbReference type="RefSeq" id="WP_072638680.1">
    <property type="nucleotide sequence ID" value="NZ_CP018228.1"/>
</dbReference>
<dbReference type="GO" id="GO:0071949">
    <property type="term" value="F:FAD binding"/>
    <property type="evidence" value="ECO:0007669"/>
    <property type="project" value="InterPro"/>
</dbReference>
<dbReference type="Pfam" id="PF01494">
    <property type="entry name" value="FAD_binding_3"/>
    <property type="match status" value="1"/>
</dbReference>
<dbReference type="GO" id="GO:0004497">
    <property type="term" value="F:monooxygenase activity"/>
    <property type="evidence" value="ECO:0007669"/>
    <property type="project" value="UniProtKB-KW"/>
</dbReference>
<evidence type="ECO:0000313" key="5">
    <source>
        <dbReference type="Proteomes" id="UP000183050"/>
    </source>
</evidence>
<dbReference type="Proteomes" id="UP000183050">
    <property type="component" value="Chromosome"/>
</dbReference>
<dbReference type="InterPro" id="IPR050493">
    <property type="entry name" value="FAD-dep_Monooxygenase_BioMet"/>
</dbReference>
<evidence type="ECO:0000256" key="1">
    <source>
        <dbReference type="ARBA" id="ARBA00023002"/>
    </source>
</evidence>
<keyword evidence="1" id="KW-0560">Oxidoreductase</keyword>
<accession>A0A1L3Z8T9</accession>
<organism evidence="4 5">
    <name type="scientific">Rhizobium leguminosarum</name>
    <dbReference type="NCBI Taxonomy" id="384"/>
    <lineage>
        <taxon>Bacteria</taxon>
        <taxon>Pseudomonadati</taxon>
        <taxon>Pseudomonadota</taxon>
        <taxon>Alphaproteobacteria</taxon>
        <taxon>Hyphomicrobiales</taxon>
        <taxon>Rhizobiaceae</taxon>
        <taxon>Rhizobium/Agrobacterium group</taxon>
        <taxon>Rhizobium</taxon>
    </lineage>
</organism>
<dbReference type="Gene3D" id="3.50.50.60">
    <property type="entry name" value="FAD/NAD(P)-binding domain"/>
    <property type="match status" value="1"/>
</dbReference>
<protein>
    <recommendedName>
        <fullName evidence="3">FAD-binding domain-containing protein</fullName>
    </recommendedName>
</protein>
<feature type="domain" description="FAD-binding" evidence="3">
    <location>
        <begin position="3"/>
        <end position="336"/>
    </location>
</feature>
<dbReference type="InterPro" id="IPR002938">
    <property type="entry name" value="FAD-bd"/>
</dbReference>
<name>A0A1L3Z8T9_RHILE</name>